<dbReference type="Proteomes" id="UP000318081">
    <property type="component" value="Chromosome"/>
</dbReference>
<gene>
    <name evidence="3" type="ORF">TBK1r_34200</name>
</gene>
<evidence type="ECO:0000256" key="1">
    <source>
        <dbReference type="SAM" id="MobiDB-lite"/>
    </source>
</evidence>
<organism evidence="3 4">
    <name type="scientific">Stieleria magnilauensis</name>
    <dbReference type="NCBI Taxonomy" id="2527963"/>
    <lineage>
        <taxon>Bacteria</taxon>
        <taxon>Pseudomonadati</taxon>
        <taxon>Planctomycetota</taxon>
        <taxon>Planctomycetia</taxon>
        <taxon>Pirellulales</taxon>
        <taxon>Pirellulaceae</taxon>
        <taxon>Stieleria</taxon>
    </lineage>
</organism>
<dbReference type="RefSeq" id="WP_145212751.1">
    <property type="nucleotide sequence ID" value="NZ_CP036432.1"/>
</dbReference>
<accession>A0ABX5XT29</accession>
<dbReference type="InterPro" id="IPR018745">
    <property type="entry name" value="MpsC"/>
</dbReference>
<keyword evidence="4" id="KW-1185">Reference proteome</keyword>
<dbReference type="EMBL" id="CP036432">
    <property type="protein sequence ID" value="QDV84471.1"/>
    <property type="molecule type" value="Genomic_DNA"/>
</dbReference>
<dbReference type="Pfam" id="PF10057">
    <property type="entry name" value="MpsC"/>
    <property type="match status" value="1"/>
</dbReference>
<reference evidence="3 4" key="1">
    <citation type="submission" date="2019-02" db="EMBL/GenBank/DDBJ databases">
        <title>Deep-cultivation of Planctomycetes and their phenomic and genomic characterization uncovers novel biology.</title>
        <authorList>
            <person name="Wiegand S."/>
            <person name="Jogler M."/>
            <person name="Boedeker C."/>
            <person name="Pinto D."/>
            <person name="Vollmers J."/>
            <person name="Rivas-Marin E."/>
            <person name="Kohn T."/>
            <person name="Peeters S.H."/>
            <person name="Heuer A."/>
            <person name="Rast P."/>
            <person name="Oberbeckmann S."/>
            <person name="Bunk B."/>
            <person name="Jeske O."/>
            <person name="Meyerdierks A."/>
            <person name="Storesund J.E."/>
            <person name="Kallscheuer N."/>
            <person name="Luecker S."/>
            <person name="Lage O.M."/>
            <person name="Pohl T."/>
            <person name="Merkel B.J."/>
            <person name="Hornburger P."/>
            <person name="Mueller R.-W."/>
            <person name="Bruemmer F."/>
            <person name="Labrenz M."/>
            <person name="Spormann A.M."/>
            <person name="Op den Camp H."/>
            <person name="Overmann J."/>
            <person name="Amann R."/>
            <person name="Jetten M.S.M."/>
            <person name="Mascher T."/>
            <person name="Medema M.H."/>
            <person name="Devos D.P."/>
            <person name="Kaster A.-K."/>
            <person name="Ovreas L."/>
            <person name="Rohde M."/>
            <person name="Galperin M.Y."/>
            <person name="Jogler C."/>
        </authorList>
    </citation>
    <scope>NUCLEOTIDE SEQUENCE [LARGE SCALE GENOMIC DNA]</scope>
    <source>
        <strain evidence="3 4">TBK1r</strain>
    </source>
</reference>
<name>A0ABX5XT29_9BACT</name>
<sequence>MDQATSTMTQTIALIAKTLQQNRTGVAPTSVSAVLNENTLVVTMEGALTPAEQALVRTTQGLAQVQEFHRQLFASSSDPMQQKIKTITGRDVREATAALDAGTGMITHTFRSGAMVHVYLLTPEIEACKSGDRASMERAGDDGFHPPAQDDRSDSAETD</sequence>
<proteinExistence type="predicted"/>
<evidence type="ECO:0000313" key="4">
    <source>
        <dbReference type="Proteomes" id="UP000318081"/>
    </source>
</evidence>
<evidence type="ECO:0000313" key="3">
    <source>
        <dbReference type="EMBL" id="QDV84471.1"/>
    </source>
</evidence>
<evidence type="ECO:0000259" key="2">
    <source>
        <dbReference type="Pfam" id="PF10057"/>
    </source>
</evidence>
<feature type="domain" description="Na+-translocating membrane potential-generating system MpsC" evidence="2">
    <location>
        <begin position="7"/>
        <end position="110"/>
    </location>
</feature>
<protein>
    <recommendedName>
        <fullName evidence="2">Na+-translocating membrane potential-generating system MpsC domain-containing protein</fullName>
    </recommendedName>
</protein>
<feature type="region of interest" description="Disordered" evidence="1">
    <location>
        <begin position="131"/>
        <end position="159"/>
    </location>
</feature>